<accession>A0AAW3PHV1</accession>
<dbReference type="InterPro" id="IPR007833">
    <property type="entry name" value="Capsule_polysaccharide_synth"/>
</dbReference>
<dbReference type="AlphaFoldDB" id="A0AAW3PHV1"/>
<evidence type="ECO:0000313" key="2">
    <source>
        <dbReference type="Proteomes" id="UP000063236"/>
    </source>
</evidence>
<reference evidence="1 2" key="1">
    <citation type="submission" date="2015-11" db="EMBL/GenBank/DDBJ databases">
        <title>Expanding the genomic diversity of Burkholderia species for the development of highly accurate diagnostics.</title>
        <authorList>
            <person name="Sahl J."/>
            <person name="Keim P."/>
            <person name="Wagner D."/>
        </authorList>
    </citation>
    <scope>NUCLEOTIDE SEQUENCE [LARGE SCALE GENOMIC DNA]</scope>
    <source>
        <strain evidence="1 2">MSMB378WGS</strain>
    </source>
</reference>
<dbReference type="Proteomes" id="UP000063236">
    <property type="component" value="Unassembled WGS sequence"/>
</dbReference>
<comment type="caution">
    <text evidence="1">The sequence shown here is derived from an EMBL/GenBank/DDBJ whole genome shotgun (WGS) entry which is preliminary data.</text>
</comment>
<dbReference type="EMBL" id="LPJV01000023">
    <property type="protein sequence ID" value="KWF55207.1"/>
    <property type="molecule type" value="Genomic_DNA"/>
</dbReference>
<dbReference type="GO" id="GO:0015774">
    <property type="term" value="P:polysaccharide transport"/>
    <property type="evidence" value="ECO:0007669"/>
    <property type="project" value="InterPro"/>
</dbReference>
<organism evidence="1 2">
    <name type="scientific">Burkholderia diffusa</name>
    <dbReference type="NCBI Taxonomy" id="488732"/>
    <lineage>
        <taxon>Bacteria</taxon>
        <taxon>Pseudomonadati</taxon>
        <taxon>Pseudomonadota</taxon>
        <taxon>Betaproteobacteria</taxon>
        <taxon>Burkholderiales</taxon>
        <taxon>Burkholderiaceae</taxon>
        <taxon>Burkholderia</taxon>
        <taxon>Burkholderia cepacia complex</taxon>
    </lineage>
</organism>
<protein>
    <submittedName>
        <fullName evidence="1">Capsular biosynthesis protein</fullName>
    </submittedName>
</protein>
<gene>
    <name evidence="1" type="ORF">WL88_13715</name>
</gene>
<dbReference type="CDD" id="cd16439">
    <property type="entry name" value="beta_Kdo_transferase_KpsC_2"/>
    <property type="match status" value="1"/>
</dbReference>
<name>A0AAW3PHV1_9BURK</name>
<dbReference type="Pfam" id="PF05159">
    <property type="entry name" value="Capsule_synth"/>
    <property type="match status" value="2"/>
</dbReference>
<proteinExistence type="predicted"/>
<dbReference type="GO" id="GO:0000271">
    <property type="term" value="P:polysaccharide biosynthetic process"/>
    <property type="evidence" value="ECO:0007669"/>
    <property type="project" value="InterPro"/>
</dbReference>
<sequence>MSGHSDPSLRRWPNGILPGASTPPISQFAALGPMREAQAWIDRIDHVLASSPSDDVSTESATRLARFRDLRALDPAHAPARVPTQLLETRTRERVLVIGAGAATCDERSELAGSAPLERVLAEARRAHPNAEFWFSCSGGTKHRDVSARLRRALLNASARLISRDYSLCLSLLHVDHVYTVSAHEGIHALLCGIPVHVFGTPYYAGWGLTEDHAPQPSRLGRPTLAALFEALFVHLSEHVDPVTRTSCSLDVLLDALEVHRATMARFADIERVAGVRFQIWKRPFATPYLTAGGNRLRWVADSGHVRVGEHAAFWGARDSARLPPDTPVLRIEDGFLHSCGLGSDMNAPCSQVIDRRGLYFDPSQPSELTAILNEAAFDEAELQRARALRLEIARLGITKYNLGRHRPRWCAPAGQRVILVPGQVADDASIRLGTRGIRTAETLLREVRARYPDAFIVYRPHPDVLSGNRHGLVDATHLADQVDLDSDLISLIEAADEVHTLSSLSGFDALLRGKAVYTYGLPFYAGWGLTHDALEQPWRQRSLSLDMLVAGVLLRYPVYWDWMLGLFTTPEAIVMRLAPLASRPLEKIQGRHSRFPLKLARWCRNAAKHALWHYREARAAADGLR</sequence>
<dbReference type="RefSeq" id="WP_059916437.1">
    <property type="nucleotide sequence ID" value="NZ_LOZQ01000068.1"/>
</dbReference>
<evidence type="ECO:0000313" key="1">
    <source>
        <dbReference type="EMBL" id="KWF55207.1"/>
    </source>
</evidence>